<organism evidence="2 3">
    <name type="scientific">Somion occarium</name>
    <dbReference type="NCBI Taxonomy" id="3059160"/>
    <lineage>
        <taxon>Eukaryota</taxon>
        <taxon>Fungi</taxon>
        <taxon>Dikarya</taxon>
        <taxon>Basidiomycota</taxon>
        <taxon>Agaricomycotina</taxon>
        <taxon>Agaricomycetes</taxon>
        <taxon>Polyporales</taxon>
        <taxon>Cerrenaceae</taxon>
        <taxon>Somion</taxon>
    </lineage>
</organism>
<feature type="compositionally biased region" description="Basic and acidic residues" evidence="1">
    <location>
        <begin position="358"/>
        <end position="368"/>
    </location>
</feature>
<accession>A0ABP1DW11</accession>
<evidence type="ECO:0000313" key="3">
    <source>
        <dbReference type="Proteomes" id="UP001497453"/>
    </source>
</evidence>
<feature type="region of interest" description="Disordered" evidence="1">
    <location>
        <begin position="277"/>
        <end position="368"/>
    </location>
</feature>
<reference evidence="3" key="1">
    <citation type="submission" date="2024-04" db="EMBL/GenBank/DDBJ databases">
        <authorList>
            <person name="Shaw F."/>
            <person name="Minotto A."/>
        </authorList>
    </citation>
    <scope>NUCLEOTIDE SEQUENCE [LARGE SCALE GENOMIC DNA]</scope>
</reference>
<protein>
    <submittedName>
        <fullName evidence="2">Uncharacterized protein</fullName>
    </submittedName>
</protein>
<evidence type="ECO:0000313" key="2">
    <source>
        <dbReference type="EMBL" id="CAL1711996.1"/>
    </source>
</evidence>
<gene>
    <name evidence="2" type="ORF">GFSPODELE1_LOCUS8608</name>
</gene>
<feature type="compositionally biased region" description="Low complexity" evidence="1">
    <location>
        <begin position="277"/>
        <end position="298"/>
    </location>
</feature>
<proteinExistence type="predicted"/>
<name>A0ABP1DW11_9APHY</name>
<keyword evidence="3" id="KW-1185">Reference proteome</keyword>
<feature type="compositionally biased region" description="Polar residues" evidence="1">
    <location>
        <begin position="212"/>
        <end position="224"/>
    </location>
</feature>
<evidence type="ECO:0000256" key="1">
    <source>
        <dbReference type="SAM" id="MobiDB-lite"/>
    </source>
</evidence>
<dbReference type="EMBL" id="OZ037949">
    <property type="protein sequence ID" value="CAL1711996.1"/>
    <property type="molecule type" value="Genomic_DNA"/>
</dbReference>
<feature type="region of interest" description="Disordered" evidence="1">
    <location>
        <begin position="211"/>
        <end position="232"/>
    </location>
</feature>
<dbReference type="Proteomes" id="UP001497453">
    <property type="component" value="Chromosome 6"/>
</dbReference>
<feature type="compositionally biased region" description="Polar residues" evidence="1">
    <location>
        <begin position="299"/>
        <end position="316"/>
    </location>
</feature>
<sequence length="384" mass="43144">MLSSLGRTTVRQCSRRAQSTLSEAQTSASSSRRQAAVQTLSDLRRRRTVFVRPWDGINSVPEAWAIIRGIERHFGRILDFALVRDIDRADVFQPYLRAEFRDDVQIPDDGTVVKVKVPIVSRSQQGGPGLADLRVYLEHQDKIIEDTQGWDMPSRITSAETEEEGFKTVDVKVEKTKFHIRYVKTQEYKGMGQKSTLEFGEAFAKWGGFASSEYSEPSSQQGSEPNELPNPRMAEAQERWDIVLRKTRKAAEQSEVISEELETEINAAESNHLADAQQEVDAATAQVEAETTQEVTATPSDSESTAQTPSGSTSSTPERKRSSTMTKRQRLLVQARELAQKPLPEKLTETPEQTSQRLEQERKARAEENASLAARVWKFFGGHS</sequence>